<keyword evidence="1" id="KW-0175">Coiled coil</keyword>
<dbReference type="EMBL" id="MHRT01000006">
    <property type="protein sequence ID" value="OHA29030.1"/>
    <property type="molecule type" value="Genomic_DNA"/>
</dbReference>
<dbReference type="AlphaFoldDB" id="A0A1G2MYT1"/>
<dbReference type="Gene3D" id="1.10.530.10">
    <property type="match status" value="1"/>
</dbReference>
<name>A0A1G2MYT1_9BACT</name>
<dbReference type="InterPro" id="IPR023346">
    <property type="entry name" value="Lysozyme-like_dom_sf"/>
</dbReference>
<dbReference type="STRING" id="1802315.A3F51_02095"/>
<dbReference type="Gene3D" id="6.10.250.3150">
    <property type="match status" value="1"/>
</dbReference>
<sequence>MITKTNFLITVIFVILLPFTSYLLFPALIHAQALTPDQKARLEQELAQVEAEQKQAEKDLISAQGQSASLQKDITVLTAKIKVAQLNIRAKNLLIESLGKDIKTKETYIIELEDRIDNGRDTLAAIMRKTNEIGSYSLPEVILSQSSVTGFFKDIDSFESVQQGLKTTFEQIRSDKTETETEKTNLDKRRSAEVDARYAIQQEEKSIKANETEKQRLLNISKGNEKSYATLLAEKRTKAAQIRAALFQLRDANPIPFGDALKYAQVASAKTGVRPAFVLAILTQESALGANVGSCYLTNPTTGAGVSKKTGNALSNVMKPGRDVEPFLEIIKNLGGDPYKQVVSCPQSVGWGGAMGPAQFIASTWILFENRIANALGLSGIPDPWNPAHAFMASSIYLGDLGASAGTYSAERNAACRYYSGKSCSASSLVATYGNQVIAKADMIQRTMIDPLQGL</sequence>
<proteinExistence type="predicted"/>
<protein>
    <submittedName>
        <fullName evidence="2">Uncharacterized protein</fullName>
    </submittedName>
</protein>
<evidence type="ECO:0000256" key="1">
    <source>
        <dbReference type="SAM" id="Coils"/>
    </source>
</evidence>
<evidence type="ECO:0000313" key="2">
    <source>
        <dbReference type="EMBL" id="OHA29030.1"/>
    </source>
</evidence>
<accession>A0A1G2MYT1</accession>
<dbReference type="Proteomes" id="UP000178089">
    <property type="component" value="Unassembled WGS sequence"/>
</dbReference>
<feature type="coiled-coil region" evidence="1">
    <location>
        <begin position="39"/>
        <end position="66"/>
    </location>
</feature>
<organism evidence="2 3">
    <name type="scientific">Candidatus Taylorbacteria bacterium RIFCSPHIGHO2_12_FULL_45_16</name>
    <dbReference type="NCBI Taxonomy" id="1802315"/>
    <lineage>
        <taxon>Bacteria</taxon>
        <taxon>Candidatus Tayloriibacteriota</taxon>
    </lineage>
</organism>
<evidence type="ECO:0000313" key="3">
    <source>
        <dbReference type="Proteomes" id="UP000178089"/>
    </source>
</evidence>
<reference evidence="2 3" key="1">
    <citation type="journal article" date="2016" name="Nat. Commun.">
        <title>Thousands of microbial genomes shed light on interconnected biogeochemical processes in an aquifer system.</title>
        <authorList>
            <person name="Anantharaman K."/>
            <person name="Brown C.T."/>
            <person name="Hug L.A."/>
            <person name="Sharon I."/>
            <person name="Castelle C.J."/>
            <person name="Probst A.J."/>
            <person name="Thomas B.C."/>
            <person name="Singh A."/>
            <person name="Wilkins M.J."/>
            <person name="Karaoz U."/>
            <person name="Brodie E.L."/>
            <person name="Williams K.H."/>
            <person name="Hubbard S.S."/>
            <person name="Banfield J.F."/>
        </authorList>
    </citation>
    <scope>NUCLEOTIDE SEQUENCE [LARGE SCALE GENOMIC DNA]</scope>
</reference>
<dbReference type="SUPFAM" id="SSF53955">
    <property type="entry name" value="Lysozyme-like"/>
    <property type="match status" value="1"/>
</dbReference>
<gene>
    <name evidence="2" type="ORF">A3F51_02095</name>
</gene>
<comment type="caution">
    <text evidence="2">The sequence shown here is derived from an EMBL/GenBank/DDBJ whole genome shotgun (WGS) entry which is preliminary data.</text>
</comment>